<gene>
    <name evidence="2" type="ORF">QF205_15085</name>
</gene>
<evidence type="ECO:0000256" key="1">
    <source>
        <dbReference type="SAM" id="MobiDB-lite"/>
    </source>
</evidence>
<reference evidence="2" key="1">
    <citation type="journal article" date="2007" name="Int. J. Syst. Evol. Microbiol.">
        <title>Luteimonas composti sp. nov., a moderately thermophilic bacterium isolated from food waste.</title>
        <authorList>
            <person name="Young C.C."/>
            <person name="Kampfer P."/>
            <person name="Chen W.M."/>
            <person name="Yen W.S."/>
            <person name="Arun A.B."/>
            <person name="Lai W.A."/>
            <person name="Shen F.T."/>
            <person name="Rekha P.D."/>
            <person name="Lin K.Y."/>
            <person name="Chou J.H."/>
        </authorList>
    </citation>
    <scope>NUCLEOTIDE SEQUENCE</scope>
    <source>
        <strain evidence="2">CC-YY355</strain>
    </source>
</reference>
<proteinExistence type="predicted"/>
<reference evidence="2" key="2">
    <citation type="submission" date="2023-04" db="EMBL/GenBank/DDBJ databases">
        <authorList>
            <person name="Sun J.-Q."/>
        </authorList>
    </citation>
    <scope>NUCLEOTIDE SEQUENCE</scope>
    <source>
        <strain evidence="2">CC-YY355</strain>
    </source>
</reference>
<dbReference type="EMBL" id="JARYGX010000027">
    <property type="protein sequence ID" value="MDH7454384.1"/>
    <property type="molecule type" value="Genomic_DNA"/>
</dbReference>
<comment type="caution">
    <text evidence="2">The sequence shown here is derived from an EMBL/GenBank/DDBJ whole genome shotgun (WGS) entry which is preliminary data.</text>
</comment>
<feature type="region of interest" description="Disordered" evidence="1">
    <location>
        <begin position="514"/>
        <end position="553"/>
    </location>
</feature>
<name>A0ABT6MUR6_9GAMM</name>
<feature type="compositionally biased region" description="Basic and acidic residues" evidence="1">
    <location>
        <begin position="516"/>
        <end position="531"/>
    </location>
</feature>
<evidence type="ECO:0000313" key="2">
    <source>
        <dbReference type="EMBL" id="MDH7454384.1"/>
    </source>
</evidence>
<sequence length="553" mass="58394">MTNPNPLTASELRAAAYFAVGVTSEGSIAGRDLAYRLSFAGSVGAGGRMEPVANSGYSFGTMQVDLGQHPAMARELLDRYQAWAATQPDRAALVLGPDDYDSVRTSLQRTGREMRAARAVDIDRSGINRFLASEDGQGFVHALDCAHVDSVTAMDGVRGNRDTALERLLATELYRNATGDEQAELAGMFMKLQNQAGQSRWPGLLERVEAGTLASSEAVKAAIDGLLPDQPNGNPDYLQSGADNTLRGIAVLNALRGASADNPLARAWANVSADPLVGPVAAHRPNAANPHLRFEYDTVRSLFLTPEASRRLIAALDRGGALAEGNPQAQANGSRQAGFYVSGNDFVHWNRNGQGQAFIAGQWRSIDPDHLTRVRHDDGTIGLMIDEGGRRTTLLRVDPRGRNLGGDAAALPDVASRAADGQEMGANALRVRPGSGAGPEVREARIDSSAARAPGRTPDNPAETTFENPYLNRLLAAVAAGDRAAASRVSLEFADSAQGAAFIRYGDQLLAGQHAAGHEVERAPTHRREGEAEGPAGPAPVQADPACHGVGLT</sequence>
<evidence type="ECO:0000313" key="3">
    <source>
        <dbReference type="Proteomes" id="UP001160550"/>
    </source>
</evidence>
<keyword evidence="3" id="KW-1185">Reference proteome</keyword>
<dbReference type="Proteomes" id="UP001160550">
    <property type="component" value="Unassembled WGS sequence"/>
</dbReference>
<protein>
    <recommendedName>
        <fullName evidence="4">Peptidoglycan-binding protein</fullName>
    </recommendedName>
</protein>
<dbReference type="RefSeq" id="WP_280943599.1">
    <property type="nucleotide sequence ID" value="NZ_JARYGX010000027.1"/>
</dbReference>
<organism evidence="2 3">
    <name type="scientific">Luteimonas composti</name>
    <dbReference type="NCBI Taxonomy" id="398257"/>
    <lineage>
        <taxon>Bacteria</taxon>
        <taxon>Pseudomonadati</taxon>
        <taxon>Pseudomonadota</taxon>
        <taxon>Gammaproteobacteria</taxon>
        <taxon>Lysobacterales</taxon>
        <taxon>Lysobacteraceae</taxon>
        <taxon>Luteimonas</taxon>
    </lineage>
</organism>
<accession>A0ABT6MUR6</accession>
<evidence type="ECO:0008006" key="4">
    <source>
        <dbReference type="Google" id="ProtNLM"/>
    </source>
</evidence>
<feature type="region of interest" description="Disordered" evidence="1">
    <location>
        <begin position="430"/>
        <end position="466"/>
    </location>
</feature>